<evidence type="ECO:0000313" key="1">
    <source>
        <dbReference type="EMBL" id="EJL68148.1"/>
    </source>
</evidence>
<comment type="caution">
    <text evidence="1">The sequence shown here is derived from an EMBL/GenBank/DDBJ whole genome shotgun (WGS) entry which is preliminary data.</text>
</comment>
<keyword evidence="2" id="KW-1185">Reference proteome</keyword>
<sequence length="75" mass="8669">MNRKIVKIKHVTGTYNLDIEDGKLNEMQEQLDRCLNDEQPAIVVKGENGDQFIYPSDLLKNSFIVITDREEAKVF</sequence>
<proteinExistence type="predicted"/>
<organism evidence="1 2">
    <name type="scientific">Chryseobacterium populi</name>
    <dbReference type="NCBI Taxonomy" id="1144316"/>
    <lineage>
        <taxon>Bacteria</taxon>
        <taxon>Pseudomonadati</taxon>
        <taxon>Bacteroidota</taxon>
        <taxon>Flavobacteriia</taxon>
        <taxon>Flavobacteriales</taxon>
        <taxon>Weeksellaceae</taxon>
        <taxon>Chryseobacterium group</taxon>
        <taxon>Chryseobacterium</taxon>
    </lineage>
</organism>
<dbReference type="AlphaFoldDB" id="J2K4H2"/>
<dbReference type="EMBL" id="AKJY01000106">
    <property type="protein sequence ID" value="EJL68148.1"/>
    <property type="molecule type" value="Genomic_DNA"/>
</dbReference>
<reference evidence="1 2" key="1">
    <citation type="journal article" date="2012" name="J. Bacteriol.">
        <title>Twenty-one genome sequences from Pseudomonas species and 19 genome sequences from diverse bacteria isolated from the rhizosphere and endosphere of Populus deltoides.</title>
        <authorList>
            <person name="Brown S.D."/>
            <person name="Utturkar S.M."/>
            <person name="Klingeman D.M."/>
            <person name="Johnson C.M."/>
            <person name="Martin S.L."/>
            <person name="Land M.L."/>
            <person name="Lu T.Y."/>
            <person name="Schadt C.W."/>
            <person name="Doktycz M.J."/>
            <person name="Pelletier D.A."/>
        </authorList>
    </citation>
    <scope>NUCLEOTIDE SEQUENCE [LARGE SCALE GENOMIC DNA]</scope>
    <source>
        <strain evidence="1 2">CF314</strain>
    </source>
</reference>
<evidence type="ECO:0000313" key="2">
    <source>
        <dbReference type="Proteomes" id="UP000007509"/>
    </source>
</evidence>
<gene>
    <name evidence="1" type="ORF">PMI13_03903</name>
</gene>
<accession>J2K4H2</accession>
<dbReference type="OrthoDB" id="1270431at2"/>
<name>J2K4H2_9FLAO</name>
<dbReference type="RefSeq" id="WP_007846833.1">
    <property type="nucleotide sequence ID" value="NZ_AKJY01000106.1"/>
</dbReference>
<dbReference type="Proteomes" id="UP000007509">
    <property type="component" value="Unassembled WGS sequence"/>
</dbReference>
<dbReference type="PATRIC" id="fig|1144316.3.peg.3918"/>
<protein>
    <submittedName>
        <fullName evidence="1">Uncharacterized protein</fullName>
    </submittedName>
</protein>